<gene>
    <name evidence="3" type="ORF">B0H66DRAFT_69880</name>
</gene>
<evidence type="ECO:0000313" key="3">
    <source>
        <dbReference type="EMBL" id="KAK3330625.1"/>
    </source>
</evidence>
<keyword evidence="4" id="KW-1185">Reference proteome</keyword>
<dbReference type="AlphaFoldDB" id="A0AAE0ITA7"/>
<keyword evidence="2" id="KW-0472">Membrane</keyword>
<dbReference type="Proteomes" id="UP001283341">
    <property type="component" value="Unassembled WGS sequence"/>
</dbReference>
<organism evidence="3 4">
    <name type="scientific">Apodospora peruviana</name>
    <dbReference type="NCBI Taxonomy" id="516989"/>
    <lineage>
        <taxon>Eukaryota</taxon>
        <taxon>Fungi</taxon>
        <taxon>Dikarya</taxon>
        <taxon>Ascomycota</taxon>
        <taxon>Pezizomycotina</taxon>
        <taxon>Sordariomycetes</taxon>
        <taxon>Sordariomycetidae</taxon>
        <taxon>Sordariales</taxon>
        <taxon>Lasiosphaeriaceae</taxon>
        <taxon>Apodospora</taxon>
    </lineage>
</organism>
<feature type="region of interest" description="Disordered" evidence="1">
    <location>
        <begin position="153"/>
        <end position="174"/>
    </location>
</feature>
<feature type="compositionally biased region" description="Polar residues" evidence="1">
    <location>
        <begin position="1"/>
        <end position="10"/>
    </location>
</feature>
<evidence type="ECO:0000313" key="4">
    <source>
        <dbReference type="Proteomes" id="UP001283341"/>
    </source>
</evidence>
<feature type="compositionally biased region" description="Polar residues" evidence="1">
    <location>
        <begin position="155"/>
        <end position="169"/>
    </location>
</feature>
<reference evidence="3" key="1">
    <citation type="journal article" date="2023" name="Mol. Phylogenet. Evol.">
        <title>Genome-scale phylogeny and comparative genomics of the fungal order Sordariales.</title>
        <authorList>
            <person name="Hensen N."/>
            <person name="Bonometti L."/>
            <person name="Westerberg I."/>
            <person name="Brannstrom I.O."/>
            <person name="Guillou S."/>
            <person name="Cros-Aarteil S."/>
            <person name="Calhoun S."/>
            <person name="Haridas S."/>
            <person name="Kuo A."/>
            <person name="Mondo S."/>
            <person name="Pangilinan J."/>
            <person name="Riley R."/>
            <person name="LaButti K."/>
            <person name="Andreopoulos B."/>
            <person name="Lipzen A."/>
            <person name="Chen C."/>
            <person name="Yan M."/>
            <person name="Daum C."/>
            <person name="Ng V."/>
            <person name="Clum A."/>
            <person name="Steindorff A."/>
            <person name="Ohm R.A."/>
            <person name="Martin F."/>
            <person name="Silar P."/>
            <person name="Natvig D.O."/>
            <person name="Lalanne C."/>
            <person name="Gautier V."/>
            <person name="Ament-Velasquez S.L."/>
            <person name="Kruys A."/>
            <person name="Hutchinson M.I."/>
            <person name="Powell A.J."/>
            <person name="Barry K."/>
            <person name="Miller A.N."/>
            <person name="Grigoriev I.V."/>
            <person name="Debuchy R."/>
            <person name="Gladieux P."/>
            <person name="Hiltunen Thoren M."/>
            <person name="Johannesson H."/>
        </authorList>
    </citation>
    <scope>NUCLEOTIDE SEQUENCE</scope>
    <source>
        <strain evidence="3">CBS 118394</strain>
    </source>
</reference>
<feature type="transmembrane region" description="Helical" evidence="2">
    <location>
        <begin position="121"/>
        <end position="146"/>
    </location>
</feature>
<feature type="compositionally biased region" description="Polar residues" evidence="1">
    <location>
        <begin position="51"/>
        <end position="66"/>
    </location>
</feature>
<dbReference type="EMBL" id="JAUEDM010000001">
    <property type="protein sequence ID" value="KAK3330625.1"/>
    <property type="molecule type" value="Genomic_DNA"/>
</dbReference>
<reference evidence="3" key="2">
    <citation type="submission" date="2023-06" db="EMBL/GenBank/DDBJ databases">
        <authorList>
            <consortium name="Lawrence Berkeley National Laboratory"/>
            <person name="Haridas S."/>
            <person name="Hensen N."/>
            <person name="Bonometti L."/>
            <person name="Westerberg I."/>
            <person name="Brannstrom I.O."/>
            <person name="Guillou S."/>
            <person name="Cros-Aarteil S."/>
            <person name="Calhoun S."/>
            <person name="Kuo A."/>
            <person name="Mondo S."/>
            <person name="Pangilinan J."/>
            <person name="Riley R."/>
            <person name="Labutti K."/>
            <person name="Andreopoulos B."/>
            <person name="Lipzen A."/>
            <person name="Chen C."/>
            <person name="Yanf M."/>
            <person name="Daum C."/>
            <person name="Ng V."/>
            <person name="Clum A."/>
            <person name="Steindorff A."/>
            <person name="Ohm R."/>
            <person name="Martin F."/>
            <person name="Silar P."/>
            <person name="Natvig D."/>
            <person name="Lalanne C."/>
            <person name="Gautier V."/>
            <person name="Ament-Velasquez S.L."/>
            <person name="Kruys A."/>
            <person name="Hutchinson M.I."/>
            <person name="Powell A.J."/>
            <person name="Barry K."/>
            <person name="Miller A.N."/>
            <person name="Grigoriev I.V."/>
            <person name="Debuchy R."/>
            <person name="Gladieux P."/>
            <person name="Thoren M.H."/>
            <person name="Johannesson H."/>
        </authorList>
    </citation>
    <scope>NUCLEOTIDE SEQUENCE</scope>
    <source>
        <strain evidence="3">CBS 118394</strain>
    </source>
</reference>
<keyword evidence="2" id="KW-0812">Transmembrane</keyword>
<keyword evidence="2" id="KW-1133">Transmembrane helix</keyword>
<evidence type="ECO:0008006" key="5">
    <source>
        <dbReference type="Google" id="ProtNLM"/>
    </source>
</evidence>
<evidence type="ECO:0000256" key="1">
    <source>
        <dbReference type="SAM" id="MobiDB-lite"/>
    </source>
</evidence>
<proteinExistence type="predicted"/>
<feature type="region of interest" description="Disordered" evidence="1">
    <location>
        <begin position="1"/>
        <end position="110"/>
    </location>
</feature>
<protein>
    <recommendedName>
        <fullName evidence="5">Apple domain-containing protein</fullName>
    </recommendedName>
</protein>
<comment type="caution">
    <text evidence="3">The sequence shown here is derived from an EMBL/GenBank/DDBJ whole genome shotgun (WGS) entry which is preliminary data.</text>
</comment>
<evidence type="ECO:0000256" key="2">
    <source>
        <dbReference type="SAM" id="Phobius"/>
    </source>
</evidence>
<accession>A0AAE0ITA7</accession>
<sequence length="279" mass="29355">MEKNINTTAPAVSPEAHDPGAPQHAPEVVVQHLQQTPEVVQQPYPTGKPGTPTSVHSHQSTEPLGTQQQDQQTGWPQVGNESVPLPPQYPGAPATYPSGLEVPPVEESQAEPRILGVRRRLFLLLLALGGLVLLGIAIGVGVGVGVGNQNHKNEASSTVNVTPTSSGSGTAAAETGPVPAGAACPYYANTQYETPSGKKFLRLCGVDYSGPGEAKDISSERTPTFLDCLELCAKKESCTGAGWGPMLPERPARTTCWMKNSLNLSHIAPADWNFGIVLD</sequence>
<name>A0AAE0ITA7_9PEZI</name>